<comment type="subcellular location">
    <subcellularLocation>
        <location evidence="1">Membrane</location>
        <topology evidence="1">Multi-pass membrane protein</topology>
    </subcellularLocation>
</comment>
<evidence type="ECO:0000313" key="7">
    <source>
        <dbReference type="Proteomes" id="UP001605036"/>
    </source>
</evidence>
<dbReference type="PANTHER" id="PTHR11040">
    <property type="entry name" value="ZINC/IRON TRANSPORTER"/>
    <property type="match status" value="1"/>
</dbReference>
<feature type="transmembrane region" description="Helical" evidence="5">
    <location>
        <begin position="123"/>
        <end position="140"/>
    </location>
</feature>
<dbReference type="Proteomes" id="UP001605036">
    <property type="component" value="Unassembled WGS sequence"/>
</dbReference>
<feature type="transmembrane region" description="Helical" evidence="5">
    <location>
        <begin position="203"/>
        <end position="219"/>
    </location>
</feature>
<keyword evidence="7" id="KW-1185">Reference proteome</keyword>
<reference evidence="6 7" key="1">
    <citation type="submission" date="2024-09" db="EMBL/GenBank/DDBJ databases">
        <title>Chromosome-scale assembly of Riccia fluitans.</title>
        <authorList>
            <person name="Paukszto L."/>
            <person name="Sawicki J."/>
            <person name="Karawczyk K."/>
            <person name="Piernik-Szablinska J."/>
            <person name="Szczecinska M."/>
            <person name="Mazdziarz M."/>
        </authorList>
    </citation>
    <scope>NUCLEOTIDE SEQUENCE [LARGE SCALE GENOMIC DNA]</scope>
    <source>
        <strain evidence="6">Rf_01</strain>
        <tissue evidence="6">Aerial parts of the thallus</tissue>
    </source>
</reference>
<evidence type="ECO:0000256" key="5">
    <source>
        <dbReference type="SAM" id="Phobius"/>
    </source>
</evidence>
<feature type="transmembrane region" description="Helical" evidence="5">
    <location>
        <begin position="152"/>
        <end position="170"/>
    </location>
</feature>
<gene>
    <name evidence="6" type="ORF">R1flu_004296</name>
</gene>
<evidence type="ECO:0000313" key="6">
    <source>
        <dbReference type="EMBL" id="KAL2632817.1"/>
    </source>
</evidence>
<dbReference type="GO" id="GO:0016020">
    <property type="term" value="C:membrane"/>
    <property type="evidence" value="ECO:0007669"/>
    <property type="project" value="UniProtKB-SubCell"/>
</dbReference>
<keyword evidence="3 5" id="KW-1133">Transmembrane helix</keyword>
<comment type="caution">
    <text evidence="6">The sequence shown here is derived from an EMBL/GenBank/DDBJ whole genome shotgun (WGS) entry which is preliminary data.</text>
</comment>
<dbReference type="AlphaFoldDB" id="A0ABD1YSX6"/>
<dbReference type="EMBL" id="JBHFFA010000003">
    <property type="protein sequence ID" value="KAL2632817.1"/>
    <property type="molecule type" value="Genomic_DNA"/>
</dbReference>
<protein>
    <recommendedName>
        <fullName evidence="8">Zinc transporter ZTP29</fullName>
    </recommendedName>
</protein>
<evidence type="ECO:0000256" key="4">
    <source>
        <dbReference type="ARBA" id="ARBA00023136"/>
    </source>
</evidence>
<feature type="transmembrane region" description="Helical" evidence="5">
    <location>
        <begin position="88"/>
        <end position="111"/>
    </location>
</feature>
<accession>A0ABD1YSX6</accession>
<evidence type="ECO:0000256" key="2">
    <source>
        <dbReference type="ARBA" id="ARBA00022692"/>
    </source>
</evidence>
<sequence>MLLETKEHKVSNEVVARSSAGQAAKAGTTDDVHVYFCFFSRRPSLQALRVEEEFCGEFIETAGNGSCSFTEANSEGGGRFFVAMEGSVVFPLLLSMMGGVSTGLGGLLVVLQPRPSLKMLGTLQGLAAGMMLSLSFLDLMHNATNAIGFSRANLWFFAGVISIAIIVTFIPEPTLSLSEKASFKAKDDKAGDKPLLKRQRKQVWLSGIVTALGISLHNFPEGMAIFLGSVKGVRIGVGLALAIGLHNIPEGVAVALPVYFATESKWEGFKLAFISGLAEPLGVILVAYLFPSSLSPDTLEGLLGAVGGVMAFITLREMLPLSLEYAGRGQSVAAVFVGMAIMSVSLELLARNLPHETTV</sequence>
<feature type="transmembrane region" description="Helical" evidence="5">
    <location>
        <begin position="271"/>
        <end position="290"/>
    </location>
</feature>
<dbReference type="Pfam" id="PF02535">
    <property type="entry name" value="Zip"/>
    <property type="match status" value="1"/>
</dbReference>
<proteinExistence type="predicted"/>
<dbReference type="PANTHER" id="PTHR11040:SF210">
    <property type="entry name" value="ZINC-REGULATED TRANSPORTER 3"/>
    <property type="match status" value="1"/>
</dbReference>
<evidence type="ECO:0000256" key="1">
    <source>
        <dbReference type="ARBA" id="ARBA00004141"/>
    </source>
</evidence>
<feature type="transmembrane region" description="Helical" evidence="5">
    <location>
        <begin position="331"/>
        <end position="350"/>
    </location>
</feature>
<evidence type="ECO:0008006" key="8">
    <source>
        <dbReference type="Google" id="ProtNLM"/>
    </source>
</evidence>
<name>A0ABD1YSX6_9MARC</name>
<feature type="transmembrane region" description="Helical" evidence="5">
    <location>
        <begin position="239"/>
        <end position="259"/>
    </location>
</feature>
<keyword evidence="2 5" id="KW-0812">Transmembrane</keyword>
<dbReference type="InterPro" id="IPR003689">
    <property type="entry name" value="ZIP"/>
</dbReference>
<keyword evidence="4 5" id="KW-0472">Membrane</keyword>
<feature type="transmembrane region" description="Helical" evidence="5">
    <location>
        <begin position="302"/>
        <end position="319"/>
    </location>
</feature>
<evidence type="ECO:0000256" key="3">
    <source>
        <dbReference type="ARBA" id="ARBA00022989"/>
    </source>
</evidence>
<organism evidence="6 7">
    <name type="scientific">Riccia fluitans</name>
    <dbReference type="NCBI Taxonomy" id="41844"/>
    <lineage>
        <taxon>Eukaryota</taxon>
        <taxon>Viridiplantae</taxon>
        <taxon>Streptophyta</taxon>
        <taxon>Embryophyta</taxon>
        <taxon>Marchantiophyta</taxon>
        <taxon>Marchantiopsida</taxon>
        <taxon>Marchantiidae</taxon>
        <taxon>Marchantiales</taxon>
        <taxon>Ricciaceae</taxon>
        <taxon>Riccia</taxon>
    </lineage>
</organism>